<name>A0A0F9W1W1_9ZZZZ</name>
<dbReference type="EMBL" id="LAZR01000243">
    <property type="protein sequence ID" value="KKN79681.1"/>
    <property type="molecule type" value="Genomic_DNA"/>
</dbReference>
<feature type="transmembrane region" description="Helical" evidence="1">
    <location>
        <begin position="83"/>
        <end position="101"/>
    </location>
</feature>
<keyword evidence="1" id="KW-0812">Transmembrane</keyword>
<keyword evidence="1" id="KW-0472">Membrane</keyword>
<organism evidence="2">
    <name type="scientific">marine sediment metagenome</name>
    <dbReference type="NCBI Taxonomy" id="412755"/>
    <lineage>
        <taxon>unclassified sequences</taxon>
        <taxon>metagenomes</taxon>
        <taxon>ecological metagenomes</taxon>
    </lineage>
</organism>
<keyword evidence="1" id="KW-1133">Transmembrane helix</keyword>
<proteinExistence type="predicted"/>
<reference evidence="2" key="1">
    <citation type="journal article" date="2015" name="Nature">
        <title>Complex archaea that bridge the gap between prokaryotes and eukaryotes.</title>
        <authorList>
            <person name="Spang A."/>
            <person name="Saw J.H."/>
            <person name="Jorgensen S.L."/>
            <person name="Zaremba-Niedzwiedzka K."/>
            <person name="Martijn J."/>
            <person name="Lind A.E."/>
            <person name="van Eijk R."/>
            <person name="Schleper C."/>
            <person name="Guy L."/>
            <person name="Ettema T.J."/>
        </authorList>
    </citation>
    <scope>NUCLEOTIDE SEQUENCE</scope>
</reference>
<sequence>MIQNPYLQCLFGILTWIAIHLMIYKSEYDGSNKKFSFKLYWKKSWDNWLTAFMGGYLMYFSGLLENEAFTKLLFKVGIPQGHAILSGVFGGVILRVLIDLLKKITKKDGN</sequence>
<comment type="caution">
    <text evidence="2">The sequence shown here is derived from an EMBL/GenBank/DDBJ whole genome shotgun (WGS) entry which is preliminary data.</text>
</comment>
<protein>
    <submittedName>
        <fullName evidence="2">Uncharacterized protein</fullName>
    </submittedName>
</protein>
<evidence type="ECO:0000313" key="2">
    <source>
        <dbReference type="EMBL" id="KKN79681.1"/>
    </source>
</evidence>
<accession>A0A0F9W1W1</accession>
<gene>
    <name evidence="2" type="ORF">LCGC14_0337030</name>
</gene>
<feature type="transmembrane region" description="Helical" evidence="1">
    <location>
        <begin position="45"/>
        <end position="63"/>
    </location>
</feature>
<evidence type="ECO:0000256" key="1">
    <source>
        <dbReference type="SAM" id="Phobius"/>
    </source>
</evidence>
<dbReference type="AlphaFoldDB" id="A0A0F9W1W1"/>
<feature type="transmembrane region" description="Helical" evidence="1">
    <location>
        <begin position="6"/>
        <end position="24"/>
    </location>
</feature>